<reference evidence="1 2" key="1">
    <citation type="submission" date="2015-07" db="EMBL/GenBank/DDBJ databases">
        <title>The genome of Dufourea novaeangliae.</title>
        <authorList>
            <person name="Pan H."/>
            <person name="Kapheim K."/>
        </authorList>
    </citation>
    <scope>NUCLEOTIDE SEQUENCE [LARGE SCALE GENOMIC DNA]</scope>
    <source>
        <strain evidence="1">0120121106</strain>
        <tissue evidence="1">Whole body</tissue>
    </source>
</reference>
<dbReference type="AlphaFoldDB" id="A0A154P0Y0"/>
<name>A0A154P0Y0_DUFNO</name>
<organism evidence="1 2">
    <name type="scientific">Dufourea novaeangliae</name>
    <name type="common">Sweat bee</name>
    <dbReference type="NCBI Taxonomy" id="178035"/>
    <lineage>
        <taxon>Eukaryota</taxon>
        <taxon>Metazoa</taxon>
        <taxon>Ecdysozoa</taxon>
        <taxon>Arthropoda</taxon>
        <taxon>Hexapoda</taxon>
        <taxon>Insecta</taxon>
        <taxon>Pterygota</taxon>
        <taxon>Neoptera</taxon>
        <taxon>Endopterygota</taxon>
        <taxon>Hymenoptera</taxon>
        <taxon>Apocrita</taxon>
        <taxon>Aculeata</taxon>
        <taxon>Apoidea</taxon>
        <taxon>Anthophila</taxon>
        <taxon>Halictidae</taxon>
        <taxon>Rophitinae</taxon>
        <taxon>Dufourea</taxon>
    </lineage>
</organism>
<keyword evidence="2" id="KW-1185">Reference proteome</keyword>
<sequence>MIMELYLQTDVKDGFERFNNDDFDLRDKEHIRRSVQMKTDLEMLLETNPAQSISELARQLGVVKLKFKKVYQYYLNKYLKVKKYSELS</sequence>
<protein>
    <recommendedName>
        <fullName evidence="3">Mariner Mos1 transposase</fullName>
    </recommendedName>
</protein>
<dbReference type="EMBL" id="KQ434785">
    <property type="protein sequence ID" value="KZC05004.1"/>
    <property type="molecule type" value="Genomic_DNA"/>
</dbReference>
<dbReference type="Proteomes" id="UP000076502">
    <property type="component" value="Unassembled WGS sequence"/>
</dbReference>
<accession>A0A154P0Y0</accession>
<evidence type="ECO:0000313" key="2">
    <source>
        <dbReference type="Proteomes" id="UP000076502"/>
    </source>
</evidence>
<gene>
    <name evidence="1" type="ORF">WN55_04824</name>
</gene>
<evidence type="ECO:0008006" key="3">
    <source>
        <dbReference type="Google" id="ProtNLM"/>
    </source>
</evidence>
<proteinExistence type="predicted"/>
<evidence type="ECO:0000313" key="1">
    <source>
        <dbReference type="EMBL" id="KZC05004.1"/>
    </source>
</evidence>